<evidence type="ECO:0000313" key="1">
    <source>
        <dbReference type="EMBL" id="KAI9897021.1"/>
    </source>
</evidence>
<accession>A0ACC0USF9</accession>
<gene>
    <name evidence="1" type="ORF">N3K66_008043</name>
</gene>
<sequence length="1002" mass="113431">MAGDAKGQFSSVLPTVKVKRPVCFLNLPIETQKEIISHCSQGDLICLALVSKHFHRLASAELYRCFHIIFPDEDDLHFDSPIDGLASGLETFTTSEYNYAQHLRDLFMDTLTSGIKGELAYQSYLYNTSCGKFFNNLLYLTLKKAKSLESFRWNIRVELSRSVYKELHRIPSLKKLQVRLQQGESYYVPPPPLPVSQPAGLALLFDPSTSSSLHNISHHGSLNGLAGHAGAGAPAPMHPPPPPPPGLSAPSRSLPKSKIARRGPPCREPPTFSGFRNLRSLSILDIDDLDVVTEIRGCVRNSSSTLRELDLSFSTSLAQRARNPSRRYDDSYHQGYNSYNDESEDEFLSASPHSSNHDAAGPTRASRADEERRVQDAVLGRIFELEHYRIKDQEKAEVKFAQEQDQRKGDEPARPSDPRQAFLSSIQGASRKLMTAVNGSSTLLTSRQNVLDTIYQASKKYVESAQPPRTANMARRPKEQRRSSSEEEYPRPVHWRRDQTSTRMRNQRRGGGPSRDPSSSPGATDIGAFSSTHRNMLPEESWSPIEEFEGDEEFEEQTRGPILLPGPSGFNEEQPTSPRATDIAIANLTAQRLNFETLVAQLDRYQCQAVALGDHLEDIRLDRSRDRSDEEQEKQAELQSLHESISEVLDHIKVMEAEVNDAAQQVPAKARAATTEMVNQCMNDYIRDTRGLPLESLRIHLIPAKATVLSQSINFHCLKQLTLLNVGNQAPIWKMLTKENQVRPLPLRSILTDNVSLAFLTCMSHLEEIHDLYMLEPTRKQRPESLAPATDVTIDQIRRLVLSKHLPNMRRLMIKDFSEGIQWDVNEKTMMQICVRGVRLEELAVGMNINAVHALMQYMPSLLQLRAIHILYFRNRETCVWVIRELLNFIVDNLSHNPHLKLEWIAMEDERVDRIVRPAEYEAVMGQNHRSERQSASRVPHHPGHHPDFPVMPPVELESESETDDESVVMGSRLRFKTIGPLQLYDVWGVKIFEKEMISGTL</sequence>
<dbReference type="Proteomes" id="UP001163324">
    <property type="component" value="Chromosome 8"/>
</dbReference>
<keyword evidence="2" id="KW-1185">Reference proteome</keyword>
<reference evidence="1" key="1">
    <citation type="submission" date="2022-10" db="EMBL/GenBank/DDBJ databases">
        <title>Complete Genome of Trichothecium roseum strain YXFP-22015, a Plant Pathogen Isolated from Citrus.</title>
        <authorList>
            <person name="Wang Y."/>
            <person name="Zhu L."/>
        </authorList>
    </citation>
    <scope>NUCLEOTIDE SEQUENCE</scope>
    <source>
        <strain evidence="1">YXFP-22015</strain>
    </source>
</reference>
<comment type="caution">
    <text evidence="1">The sequence shown here is derived from an EMBL/GenBank/DDBJ whole genome shotgun (WGS) entry which is preliminary data.</text>
</comment>
<proteinExistence type="predicted"/>
<organism evidence="1 2">
    <name type="scientific">Trichothecium roseum</name>
    <dbReference type="NCBI Taxonomy" id="47278"/>
    <lineage>
        <taxon>Eukaryota</taxon>
        <taxon>Fungi</taxon>
        <taxon>Dikarya</taxon>
        <taxon>Ascomycota</taxon>
        <taxon>Pezizomycotina</taxon>
        <taxon>Sordariomycetes</taxon>
        <taxon>Hypocreomycetidae</taxon>
        <taxon>Hypocreales</taxon>
        <taxon>Hypocreales incertae sedis</taxon>
        <taxon>Trichothecium</taxon>
    </lineage>
</organism>
<dbReference type="EMBL" id="CM047947">
    <property type="protein sequence ID" value="KAI9897021.1"/>
    <property type="molecule type" value="Genomic_DNA"/>
</dbReference>
<evidence type="ECO:0000313" key="2">
    <source>
        <dbReference type="Proteomes" id="UP001163324"/>
    </source>
</evidence>
<name>A0ACC0USF9_9HYPO</name>
<protein>
    <submittedName>
        <fullName evidence="1">Uncharacterized protein</fullName>
    </submittedName>
</protein>